<reference evidence="1" key="1">
    <citation type="submission" date="2020-08" db="EMBL/GenBank/DDBJ databases">
        <title>Multicomponent nature underlies the extraordinary mechanical properties of spider dragline silk.</title>
        <authorList>
            <person name="Kono N."/>
            <person name="Nakamura H."/>
            <person name="Mori M."/>
            <person name="Yoshida Y."/>
            <person name="Ohtoshi R."/>
            <person name="Malay A.D."/>
            <person name="Moran D.A.P."/>
            <person name="Tomita M."/>
            <person name="Numata K."/>
            <person name="Arakawa K."/>
        </authorList>
    </citation>
    <scope>NUCLEOTIDE SEQUENCE</scope>
</reference>
<sequence length="70" mass="7877">MFKAFVIHALEVMGKKFLAECYGKVLLVDIDSKAITFASGNKRYMAEEYEVSEEVVKNEIERIVDGNAST</sequence>
<proteinExistence type="predicted"/>
<evidence type="ECO:0000313" key="1">
    <source>
        <dbReference type="EMBL" id="GFY53708.1"/>
    </source>
</evidence>
<dbReference type="EMBL" id="BMAV01009448">
    <property type="protein sequence ID" value="GFY53708.1"/>
    <property type="molecule type" value="Genomic_DNA"/>
</dbReference>
<dbReference type="Proteomes" id="UP000886998">
    <property type="component" value="Unassembled WGS sequence"/>
</dbReference>
<accession>A0A8X6XH18</accession>
<gene>
    <name evidence="1" type="ORF">TNIN_24941</name>
</gene>
<evidence type="ECO:0000313" key="2">
    <source>
        <dbReference type="Proteomes" id="UP000886998"/>
    </source>
</evidence>
<protein>
    <submittedName>
        <fullName evidence="1">Uncharacterized protein</fullName>
    </submittedName>
</protein>
<keyword evidence="2" id="KW-1185">Reference proteome</keyword>
<dbReference type="AlphaFoldDB" id="A0A8X6XH18"/>
<organism evidence="1 2">
    <name type="scientific">Trichonephila inaurata madagascariensis</name>
    <dbReference type="NCBI Taxonomy" id="2747483"/>
    <lineage>
        <taxon>Eukaryota</taxon>
        <taxon>Metazoa</taxon>
        <taxon>Ecdysozoa</taxon>
        <taxon>Arthropoda</taxon>
        <taxon>Chelicerata</taxon>
        <taxon>Arachnida</taxon>
        <taxon>Araneae</taxon>
        <taxon>Araneomorphae</taxon>
        <taxon>Entelegynae</taxon>
        <taxon>Araneoidea</taxon>
        <taxon>Nephilidae</taxon>
        <taxon>Trichonephila</taxon>
        <taxon>Trichonephila inaurata</taxon>
    </lineage>
</organism>
<comment type="caution">
    <text evidence="1">The sequence shown here is derived from an EMBL/GenBank/DDBJ whole genome shotgun (WGS) entry which is preliminary data.</text>
</comment>
<name>A0A8X6XH18_9ARAC</name>